<proteinExistence type="predicted"/>
<evidence type="ECO:0000313" key="2">
    <source>
        <dbReference type="Proteomes" id="UP000616346"/>
    </source>
</evidence>
<gene>
    <name evidence="1" type="ORF">H9626_09535</name>
</gene>
<sequence length="292" mass="33756">MPYRFATRAEAQMLITDIDEYTNSLNQFDVEVRLQKKDGRKSQFLTLAMNETQNWSDQDREKVNKAMKAISDQIQKQKFTLHFPKEIILLKTSMKEEGNRSGYARKNWIALGENLLSGASEDSLQQVLTHELFHILTRSDLVFKRAMYKTIGFTVLNREILFPADVIEKRISDPDINRYDNYATFTIDGSKRNCAMIMYTSRPYESGSLNEYVCVGLIPLNNQFVPVQMNGETVIYPLDKATDLYTQIGKNTRNVTNPEEILADNFSYVILNKTEVPTPEILDNIRKVLKRK</sequence>
<dbReference type="Proteomes" id="UP000616346">
    <property type="component" value="Unassembled WGS sequence"/>
</dbReference>
<keyword evidence="2" id="KW-1185">Reference proteome</keyword>
<organism evidence="1 2">
    <name type="scientific">Phocaeicola faecium</name>
    <dbReference type="NCBI Taxonomy" id="2762213"/>
    <lineage>
        <taxon>Bacteria</taxon>
        <taxon>Pseudomonadati</taxon>
        <taxon>Bacteroidota</taxon>
        <taxon>Bacteroidia</taxon>
        <taxon>Bacteroidales</taxon>
        <taxon>Bacteroidaceae</taxon>
        <taxon>Phocaeicola</taxon>
    </lineage>
</organism>
<comment type="caution">
    <text evidence="1">The sequence shown here is derived from an EMBL/GenBank/DDBJ whole genome shotgun (WGS) entry which is preliminary data.</text>
</comment>
<evidence type="ECO:0008006" key="3">
    <source>
        <dbReference type="Google" id="ProtNLM"/>
    </source>
</evidence>
<accession>A0ABR8VCQ2</accession>
<name>A0ABR8VCQ2_9BACT</name>
<evidence type="ECO:0000313" key="1">
    <source>
        <dbReference type="EMBL" id="MBD8002452.1"/>
    </source>
</evidence>
<protein>
    <recommendedName>
        <fullName evidence="3">DUF4157 domain-containing protein</fullName>
    </recommendedName>
</protein>
<reference evidence="1 2" key="1">
    <citation type="submission" date="2020-08" db="EMBL/GenBank/DDBJ databases">
        <title>A Genomic Blueprint of the Chicken Gut Microbiome.</title>
        <authorList>
            <person name="Gilroy R."/>
            <person name="Ravi A."/>
            <person name="Getino M."/>
            <person name="Pursley I."/>
            <person name="Horton D.L."/>
            <person name="Alikhan N.-F."/>
            <person name="Baker D."/>
            <person name="Gharbi K."/>
            <person name="Hall N."/>
            <person name="Watson M."/>
            <person name="Adriaenssens E.M."/>
            <person name="Foster-Nyarko E."/>
            <person name="Jarju S."/>
            <person name="Secka A."/>
            <person name="Antonio M."/>
            <person name="Oren A."/>
            <person name="Chaudhuri R."/>
            <person name="La Ragione R.M."/>
            <person name="Hildebrand F."/>
            <person name="Pallen M.J."/>
        </authorList>
    </citation>
    <scope>NUCLEOTIDE SEQUENCE [LARGE SCALE GENOMIC DNA]</scope>
    <source>
        <strain evidence="1 2">Sa1YUN3</strain>
    </source>
</reference>
<dbReference type="EMBL" id="JACSPQ010000010">
    <property type="protein sequence ID" value="MBD8002452.1"/>
    <property type="molecule type" value="Genomic_DNA"/>
</dbReference>